<keyword evidence="2" id="KW-0521">NADP</keyword>
<sequence length="274" mass="31706">MKKVLILGASGLVGKALIEEFEDRFEVYGTYCSTKTKLPDTRQFQLEIKDFDKSMTLIQMIKPDVIISCLRGDFEHQYEIHKQIASEIKSINCSLYYFSTANVFDGDYLKHHVETDLPVSQSDYGNFKINCENMLTEKLGDHASLIRIPAIWGKESPRLKMIKESIKNNELIDVYSNLECNYLLDRHLAIQMRFIIEKGLQGIFHLGSTDMKSHGEFIQEIVKKLTSKKHTIKNNTLFEKENTYYFGLHSIRTDIPHELRSTCAEIIQELVNVK</sequence>
<keyword evidence="2" id="KW-0560">Oxidoreductase</keyword>
<reference evidence="4 5" key="1">
    <citation type="submission" date="2019-11" db="EMBL/GenBank/DDBJ databases">
        <title>Bacillus idriensis genome.</title>
        <authorList>
            <person name="Konopka E.N."/>
            <person name="Newman J.D."/>
        </authorList>
    </citation>
    <scope>NUCLEOTIDE SEQUENCE [LARGE SCALE GENOMIC DNA]</scope>
    <source>
        <strain evidence="4 5">DSM 19097</strain>
    </source>
</reference>
<organism evidence="4 5">
    <name type="scientific">Metabacillus idriensis</name>
    <dbReference type="NCBI Taxonomy" id="324768"/>
    <lineage>
        <taxon>Bacteria</taxon>
        <taxon>Bacillati</taxon>
        <taxon>Bacillota</taxon>
        <taxon>Bacilli</taxon>
        <taxon>Bacillales</taxon>
        <taxon>Bacillaceae</taxon>
        <taxon>Metabacillus</taxon>
    </lineage>
</organism>
<dbReference type="GO" id="GO:0019305">
    <property type="term" value="P:dTDP-rhamnose biosynthetic process"/>
    <property type="evidence" value="ECO:0007669"/>
    <property type="project" value="UniProtKB-UniPathway"/>
</dbReference>
<comment type="similarity">
    <text evidence="1 2">Belongs to the dTDP-4-dehydrorhamnose reductase family.</text>
</comment>
<dbReference type="EC" id="1.1.1.133" evidence="2"/>
<dbReference type="RefSeq" id="WP_070877795.1">
    <property type="nucleotide sequence ID" value="NZ_CAJGAA010000005.1"/>
</dbReference>
<comment type="function">
    <text evidence="2">Catalyzes the reduction of dTDP-6-deoxy-L-lyxo-4-hexulose to yield dTDP-L-rhamnose.</text>
</comment>
<dbReference type="Gene3D" id="3.40.50.720">
    <property type="entry name" value="NAD(P)-binding Rossmann-like Domain"/>
    <property type="match status" value="1"/>
</dbReference>
<evidence type="ECO:0000256" key="2">
    <source>
        <dbReference type="RuleBase" id="RU364082"/>
    </source>
</evidence>
<dbReference type="InterPro" id="IPR005913">
    <property type="entry name" value="dTDP_dehydrorham_reduct"/>
</dbReference>
<dbReference type="SUPFAM" id="SSF51735">
    <property type="entry name" value="NAD(P)-binding Rossmann-fold domains"/>
    <property type="match status" value="1"/>
</dbReference>
<proteinExistence type="inferred from homology"/>
<dbReference type="PANTHER" id="PTHR10491">
    <property type="entry name" value="DTDP-4-DEHYDRORHAMNOSE REDUCTASE"/>
    <property type="match status" value="1"/>
</dbReference>
<dbReference type="GO" id="GO:0048270">
    <property type="term" value="F:methionine adenosyltransferase regulator activity"/>
    <property type="evidence" value="ECO:0007669"/>
    <property type="project" value="TreeGrafter"/>
</dbReference>
<comment type="caution">
    <text evidence="4">The sequence shown here is derived from an EMBL/GenBank/DDBJ whole genome shotgun (WGS) entry which is preliminary data.</text>
</comment>
<dbReference type="Proteomes" id="UP000441585">
    <property type="component" value="Unassembled WGS sequence"/>
</dbReference>
<dbReference type="AlphaFoldDB" id="A0A6I2MGY4"/>
<evidence type="ECO:0000313" key="5">
    <source>
        <dbReference type="Proteomes" id="UP000441585"/>
    </source>
</evidence>
<dbReference type="GO" id="GO:0048269">
    <property type="term" value="C:methionine adenosyltransferase complex"/>
    <property type="evidence" value="ECO:0007669"/>
    <property type="project" value="TreeGrafter"/>
</dbReference>
<comment type="pathway">
    <text evidence="2">Carbohydrate biosynthesis; dTDP-L-rhamnose biosynthesis.</text>
</comment>
<dbReference type="GO" id="GO:0006556">
    <property type="term" value="P:S-adenosylmethionine biosynthetic process"/>
    <property type="evidence" value="ECO:0007669"/>
    <property type="project" value="TreeGrafter"/>
</dbReference>
<evidence type="ECO:0000256" key="1">
    <source>
        <dbReference type="ARBA" id="ARBA00010944"/>
    </source>
</evidence>
<dbReference type="InterPro" id="IPR029903">
    <property type="entry name" value="RmlD-like-bd"/>
</dbReference>
<evidence type="ECO:0000259" key="3">
    <source>
        <dbReference type="Pfam" id="PF04321"/>
    </source>
</evidence>
<dbReference type="EMBL" id="WKKF01000012">
    <property type="protein sequence ID" value="MRX56397.1"/>
    <property type="molecule type" value="Genomic_DNA"/>
</dbReference>
<feature type="domain" description="RmlD-like substrate binding" evidence="3">
    <location>
        <begin position="3"/>
        <end position="233"/>
    </location>
</feature>
<dbReference type="Gene3D" id="3.90.25.10">
    <property type="entry name" value="UDP-galactose 4-epimerase, domain 1"/>
    <property type="match status" value="1"/>
</dbReference>
<protein>
    <recommendedName>
        <fullName evidence="2">dTDP-4-dehydrorhamnose reductase</fullName>
        <ecNumber evidence="2">1.1.1.133</ecNumber>
    </recommendedName>
</protein>
<dbReference type="UniPathway" id="UPA00124"/>
<dbReference type="Pfam" id="PF04321">
    <property type="entry name" value="RmlD_sub_bind"/>
    <property type="match status" value="1"/>
</dbReference>
<name>A0A6I2MGY4_9BACI</name>
<dbReference type="GO" id="GO:0008831">
    <property type="term" value="F:dTDP-4-dehydrorhamnose reductase activity"/>
    <property type="evidence" value="ECO:0007669"/>
    <property type="project" value="UniProtKB-EC"/>
</dbReference>
<dbReference type="InterPro" id="IPR036291">
    <property type="entry name" value="NAD(P)-bd_dom_sf"/>
</dbReference>
<keyword evidence="5" id="KW-1185">Reference proteome</keyword>
<dbReference type="PANTHER" id="PTHR10491:SF4">
    <property type="entry name" value="METHIONINE ADENOSYLTRANSFERASE 2 SUBUNIT BETA"/>
    <property type="match status" value="1"/>
</dbReference>
<gene>
    <name evidence="4" type="ORF">GJU41_20770</name>
</gene>
<evidence type="ECO:0000313" key="4">
    <source>
        <dbReference type="EMBL" id="MRX56397.1"/>
    </source>
</evidence>
<accession>A0A6I2MGY4</accession>